<dbReference type="RefSeq" id="WP_286278311.1">
    <property type="nucleotide sequence ID" value="NZ_AP027731.1"/>
</dbReference>
<keyword evidence="3 6" id="KW-0812">Transmembrane</keyword>
<accession>A0ABM8G9L9</accession>
<dbReference type="Pfam" id="PF07690">
    <property type="entry name" value="MFS_1"/>
    <property type="match status" value="1"/>
</dbReference>
<dbReference type="InterPro" id="IPR020846">
    <property type="entry name" value="MFS_dom"/>
</dbReference>
<feature type="transmembrane region" description="Helical" evidence="6">
    <location>
        <begin position="330"/>
        <end position="355"/>
    </location>
</feature>
<evidence type="ECO:0000256" key="6">
    <source>
        <dbReference type="SAM" id="Phobius"/>
    </source>
</evidence>
<protein>
    <submittedName>
        <fullName evidence="8">MFS transporter</fullName>
    </submittedName>
</protein>
<keyword evidence="4 6" id="KW-1133">Transmembrane helix</keyword>
<comment type="subcellular location">
    <subcellularLocation>
        <location evidence="1">Cell membrane</location>
        <topology evidence="1">Multi-pass membrane protein</topology>
    </subcellularLocation>
</comment>
<dbReference type="SUPFAM" id="SSF103473">
    <property type="entry name" value="MFS general substrate transporter"/>
    <property type="match status" value="1"/>
</dbReference>
<keyword evidence="5 6" id="KW-0472">Membrane</keyword>
<sequence>MATERIPLRTMLGLGSLTLCAFLAITTEVLPVGLLPQLSRDLRVDAGTAGLLVTVYALAVAILAVPVALATSRLPRKAMLLGAIAGYGLSNLTIAVGPTFALVCLGRGIGGLAHAIFFSVVSAYASHLVAAGQEGRAIAIAFSGNSLGFLLGVPLATSLGAALGWRAAFGMVAEIAALLVLVTLALLPPVSPTPVEGGATLRSWWDSGLVIVAVATALGFVGNFTFYTYVSVLLVDRGVPESAVGPVLFLLGAAGVVGLWVAGLTVDRVPRLALLALLAATTASLTVLALLTASPVATIVAAAFWSAASGSMATFWATASIRTRVVSADLAAAVNNSMSNVGIASGAALGALAYGVGGVGFTLPIAAGLVAATLVLVALARRAFPAGRPPAATVE</sequence>
<feature type="transmembrane region" description="Helical" evidence="6">
    <location>
        <begin position="272"/>
        <end position="291"/>
    </location>
</feature>
<evidence type="ECO:0000256" key="4">
    <source>
        <dbReference type="ARBA" id="ARBA00022989"/>
    </source>
</evidence>
<evidence type="ECO:0000313" key="8">
    <source>
        <dbReference type="EMBL" id="BDZ44898.1"/>
    </source>
</evidence>
<feature type="transmembrane region" description="Helical" evidence="6">
    <location>
        <begin position="109"/>
        <end position="130"/>
    </location>
</feature>
<dbReference type="InterPro" id="IPR036259">
    <property type="entry name" value="MFS_trans_sf"/>
</dbReference>
<evidence type="ECO:0000259" key="7">
    <source>
        <dbReference type="PROSITE" id="PS50850"/>
    </source>
</evidence>
<feature type="transmembrane region" description="Helical" evidence="6">
    <location>
        <begin position="163"/>
        <end position="187"/>
    </location>
</feature>
<dbReference type="PANTHER" id="PTHR43124:SF3">
    <property type="entry name" value="CHLORAMPHENICOL EFFLUX PUMP RV0191"/>
    <property type="match status" value="1"/>
</dbReference>
<feature type="transmembrane region" description="Helical" evidence="6">
    <location>
        <begin position="361"/>
        <end position="380"/>
    </location>
</feature>
<evidence type="ECO:0000256" key="2">
    <source>
        <dbReference type="ARBA" id="ARBA00022475"/>
    </source>
</evidence>
<feature type="transmembrane region" description="Helical" evidence="6">
    <location>
        <begin position="81"/>
        <end position="103"/>
    </location>
</feature>
<dbReference type="Gene3D" id="1.20.1250.20">
    <property type="entry name" value="MFS general substrate transporter like domains"/>
    <property type="match status" value="1"/>
</dbReference>
<feature type="transmembrane region" description="Helical" evidence="6">
    <location>
        <begin position="137"/>
        <end position="157"/>
    </location>
</feature>
<proteinExistence type="predicted"/>
<dbReference type="CDD" id="cd17324">
    <property type="entry name" value="MFS_NepI_like"/>
    <property type="match status" value="1"/>
</dbReference>
<evidence type="ECO:0000256" key="3">
    <source>
        <dbReference type="ARBA" id="ARBA00022692"/>
    </source>
</evidence>
<gene>
    <name evidence="8" type="ORF">GCM10025866_08070</name>
</gene>
<feature type="transmembrane region" description="Helical" evidence="6">
    <location>
        <begin position="47"/>
        <end position="69"/>
    </location>
</feature>
<feature type="transmembrane region" description="Helical" evidence="6">
    <location>
        <begin position="242"/>
        <end position="265"/>
    </location>
</feature>
<dbReference type="InterPro" id="IPR011701">
    <property type="entry name" value="MFS"/>
</dbReference>
<dbReference type="PANTHER" id="PTHR43124">
    <property type="entry name" value="PURINE EFFLUX PUMP PBUE"/>
    <property type="match status" value="1"/>
</dbReference>
<reference evidence="9" key="1">
    <citation type="journal article" date="2019" name="Int. J. Syst. Evol. Microbiol.">
        <title>The Global Catalogue of Microorganisms (GCM) 10K type strain sequencing project: providing services to taxonomists for standard genome sequencing and annotation.</title>
        <authorList>
            <consortium name="The Broad Institute Genomics Platform"/>
            <consortium name="The Broad Institute Genome Sequencing Center for Infectious Disease"/>
            <person name="Wu L."/>
            <person name="Ma J."/>
        </authorList>
    </citation>
    <scope>NUCLEOTIDE SEQUENCE [LARGE SCALE GENOMIC DNA]</scope>
    <source>
        <strain evidence="9">NBRC 108725</strain>
    </source>
</reference>
<dbReference type="Proteomes" id="UP001321498">
    <property type="component" value="Chromosome"/>
</dbReference>
<keyword evidence="2" id="KW-1003">Cell membrane</keyword>
<dbReference type="InterPro" id="IPR050189">
    <property type="entry name" value="MFS_Efflux_Transporters"/>
</dbReference>
<feature type="transmembrane region" description="Helical" evidence="6">
    <location>
        <begin position="297"/>
        <end position="318"/>
    </location>
</feature>
<dbReference type="PROSITE" id="PS50850">
    <property type="entry name" value="MFS"/>
    <property type="match status" value="1"/>
</dbReference>
<keyword evidence="9" id="KW-1185">Reference proteome</keyword>
<name>A0ABM8G9L9_9MICO</name>
<evidence type="ECO:0000256" key="5">
    <source>
        <dbReference type="ARBA" id="ARBA00023136"/>
    </source>
</evidence>
<organism evidence="8 9">
    <name type="scientific">Naasia aerilata</name>
    <dbReference type="NCBI Taxonomy" id="1162966"/>
    <lineage>
        <taxon>Bacteria</taxon>
        <taxon>Bacillati</taxon>
        <taxon>Actinomycetota</taxon>
        <taxon>Actinomycetes</taxon>
        <taxon>Micrococcales</taxon>
        <taxon>Microbacteriaceae</taxon>
        <taxon>Naasia</taxon>
    </lineage>
</organism>
<dbReference type="EMBL" id="AP027731">
    <property type="protein sequence ID" value="BDZ44898.1"/>
    <property type="molecule type" value="Genomic_DNA"/>
</dbReference>
<feature type="transmembrane region" description="Helical" evidence="6">
    <location>
        <begin position="208"/>
        <end position="230"/>
    </location>
</feature>
<evidence type="ECO:0000256" key="1">
    <source>
        <dbReference type="ARBA" id="ARBA00004651"/>
    </source>
</evidence>
<evidence type="ECO:0000313" key="9">
    <source>
        <dbReference type="Proteomes" id="UP001321498"/>
    </source>
</evidence>
<feature type="domain" description="Major facilitator superfamily (MFS) profile" evidence="7">
    <location>
        <begin position="8"/>
        <end position="383"/>
    </location>
</feature>